<dbReference type="PANTHER" id="PTHR21347:SF0">
    <property type="entry name" value="LIPID SCRAMBLASE CLPTM1L"/>
    <property type="match status" value="1"/>
</dbReference>
<dbReference type="PANTHER" id="PTHR21347">
    <property type="entry name" value="CLEFT LIP AND PALATE ASSOCIATED TRANSMEMBRANE PROTEIN-RELATED"/>
    <property type="match status" value="1"/>
</dbReference>
<sequence length="550" mass="61919">MRYAPSFRTIAVAVFTAYVAYVAAQLRTILNPAAAIADVDLSRTPTWDPLWPPGHRFSARVWLTGVRPTRRVEPSSDKGDLLLWSSQRDQLIFDTEASFALDLNLTSKNVPNQLWSRLAQDESLYAVFCLGATGSPTHCVDTSLVKHLDLTAPRPTRYLVAEWPLLGSLVPNERPEETATPATRKNTRIGYWTPRACASLVADWTRWPKDLTTPYIVRANLPIDGNRQGHYLPVVYADQLGLTKEKLIQINTTNHALPLRLEIGPMSMARWQFNAHMEESLRLMRDLGSSTKDIDDLRHMLTETDPTLLAVTMLVSMVHLLLDVLALRSDISFWANTKSTAGLAVRPLAIDLISQVIIAAYLAEQDASLLVLGPSVAGILVQAWKVQRAFRLRRNEDADTHTSALDSSATRTLALALVPLVLGYTLHSLVREKHASFYAWAVGSLASCVYALGFVMMTPQIFINYKLKSVAKLPWEYFIYKFANTFIDDLFAFIIRMPTMHRAAVFRDDLVFFIYMYQRWIYPVDSSRREDGLGDETESNATQSSKLKLQ</sequence>
<evidence type="ECO:0000313" key="8">
    <source>
        <dbReference type="Proteomes" id="UP000241890"/>
    </source>
</evidence>
<gene>
    <name evidence="7" type="ORF">FCC1311_081532</name>
</gene>
<name>A0A2R5GQ74_9STRA</name>
<evidence type="ECO:0000256" key="3">
    <source>
        <dbReference type="ARBA" id="ARBA00022692"/>
    </source>
</evidence>
<dbReference type="InParanoid" id="A0A2R5GQ74"/>
<evidence type="ECO:0000256" key="2">
    <source>
        <dbReference type="ARBA" id="ARBA00009310"/>
    </source>
</evidence>
<comment type="similarity">
    <text evidence="2">Belongs to the CLPTM1 family.</text>
</comment>
<reference evidence="7 8" key="1">
    <citation type="submission" date="2017-12" db="EMBL/GenBank/DDBJ databases">
        <title>Sequencing, de novo assembly and annotation of complete genome of a new Thraustochytrid species, strain FCC1311.</title>
        <authorList>
            <person name="Sedici K."/>
            <person name="Godart F."/>
            <person name="Aiese Cigliano R."/>
            <person name="Sanseverino W."/>
            <person name="Barakat M."/>
            <person name="Ortet P."/>
            <person name="Marechal E."/>
            <person name="Cagnac O."/>
            <person name="Amato A."/>
        </authorList>
    </citation>
    <scope>NUCLEOTIDE SEQUENCE [LARGE SCALE GENOMIC DNA]</scope>
</reference>
<evidence type="ECO:0000256" key="4">
    <source>
        <dbReference type="ARBA" id="ARBA00022989"/>
    </source>
</evidence>
<dbReference type="AlphaFoldDB" id="A0A2R5GQ74"/>
<keyword evidence="5 6" id="KW-0472">Membrane</keyword>
<keyword evidence="3 6" id="KW-0812">Transmembrane</keyword>
<keyword evidence="8" id="KW-1185">Reference proteome</keyword>
<dbReference type="EMBL" id="BEYU01000110">
    <property type="protein sequence ID" value="GBG31928.1"/>
    <property type="molecule type" value="Genomic_DNA"/>
</dbReference>
<keyword evidence="4 6" id="KW-1133">Transmembrane helix</keyword>
<proteinExistence type="inferred from homology"/>
<dbReference type="Pfam" id="PF05602">
    <property type="entry name" value="CLPTM1"/>
    <property type="match status" value="1"/>
</dbReference>
<evidence type="ECO:0000256" key="5">
    <source>
        <dbReference type="ARBA" id="ARBA00023136"/>
    </source>
</evidence>
<evidence type="ECO:0000256" key="6">
    <source>
        <dbReference type="SAM" id="Phobius"/>
    </source>
</evidence>
<dbReference type="InterPro" id="IPR008429">
    <property type="entry name" value="CLPTM1"/>
</dbReference>
<dbReference type="OrthoDB" id="378564at2759"/>
<dbReference type="Proteomes" id="UP000241890">
    <property type="component" value="Unassembled WGS sequence"/>
</dbReference>
<dbReference type="GO" id="GO:0012505">
    <property type="term" value="C:endomembrane system"/>
    <property type="evidence" value="ECO:0007669"/>
    <property type="project" value="TreeGrafter"/>
</dbReference>
<evidence type="ECO:0000313" key="7">
    <source>
        <dbReference type="EMBL" id="GBG31928.1"/>
    </source>
</evidence>
<protein>
    <submittedName>
        <fullName evidence="7">Cleft lip and palate transmembrane protein 1-like protein</fullName>
    </submittedName>
</protein>
<feature type="transmembrane region" description="Helical" evidence="6">
    <location>
        <begin position="477"/>
        <end position="495"/>
    </location>
</feature>
<organism evidence="7 8">
    <name type="scientific">Hondaea fermentalgiana</name>
    <dbReference type="NCBI Taxonomy" id="2315210"/>
    <lineage>
        <taxon>Eukaryota</taxon>
        <taxon>Sar</taxon>
        <taxon>Stramenopiles</taxon>
        <taxon>Bigyra</taxon>
        <taxon>Labyrinthulomycetes</taxon>
        <taxon>Thraustochytrida</taxon>
        <taxon>Thraustochytriidae</taxon>
        <taxon>Hondaea</taxon>
    </lineage>
</organism>
<comment type="subcellular location">
    <subcellularLocation>
        <location evidence="1">Membrane</location>
        <topology evidence="1">Multi-pass membrane protein</topology>
    </subcellularLocation>
</comment>
<dbReference type="GO" id="GO:0016020">
    <property type="term" value="C:membrane"/>
    <property type="evidence" value="ECO:0007669"/>
    <property type="project" value="UniProtKB-SubCell"/>
</dbReference>
<feature type="transmembrane region" description="Helical" evidence="6">
    <location>
        <begin position="437"/>
        <end position="457"/>
    </location>
</feature>
<comment type="caution">
    <text evidence="7">The sequence shown here is derived from an EMBL/GenBank/DDBJ whole genome shotgun (WGS) entry which is preliminary data.</text>
</comment>
<accession>A0A2R5GQ74</accession>
<evidence type="ECO:0000256" key="1">
    <source>
        <dbReference type="ARBA" id="ARBA00004141"/>
    </source>
</evidence>